<keyword evidence="1" id="KW-0812">Transmembrane</keyword>
<organism evidence="2 3">
    <name type="scientific">Marilutibacter aestuarii</name>
    <dbReference type="NCBI Taxonomy" id="1706195"/>
    <lineage>
        <taxon>Bacteria</taxon>
        <taxon>Pseudomonadati</taxon>
        <taxon>Pseudomonadota</taxon>
        <taxon>Gammaproteobacteria</taxon>
        <taxon>Lysobacterales</taxon>
        <taxon>Lysobacteraceae</taxon>
        <taxon>Marilutibacter</taxon>
    </lineage>
</organism>
<keyword evidence="1" id="KW-1133">Transmembrane helix</keyword>
<evidence type="ECO:0000313" key="2">
    <source>
        <dbReference type="EMBL" id="TQD51233.1"/>
    </source>
</evidence>
<gene>
    <name evidence="2" type="ORF">FKV25_02035</name>
</gene>
<sequence length="92" mass="10906">MSWIWTTLNLMACGVIWFVAMYFYLRHGRPRCVRHHASQIALVFVAVGAMAIAISELRGHPAHWWEILFRIGVALHMAHWLWRWRLQRGRIA</sequence>
<accession>A0A508AQL7</accession>
<comment type="caution">
    <text evidence="2">The sequence shown here is derived from an EMBL/GenBank/DDBJ whole genome shotgun (WGS) entry which is preliminary data.</text>
</comment>
<feature type="transmembrane region" description="Helical" evidence="1">
    <location>
        <begin position="63"/>
        <end position="82"/>
    </location>
</feature>
<dbReference type="RefSeq" id="WP_141517123.1">
    <property type="nucleotide sequence ID" value="NZ_VICE01000014.1"/>
</dbReference>
<evidence type="ECO:0000256" key="1">
    <source>
        <dbReference type="SAM" id="Phobius"/>
    </source>
</evidence>
<dbReference type="AlphaFoldDB" id="A0A508AQL7"/>
<protein>
    <submittedName>
        <fullName evidence="2">Uncharacterized protein</fullName>
    </submittedName>
</protein>
<keyword evidence="3" id="KW-1185">Reference proteome</keyword>
<feature type="transmembrane region" description="Helical" evidence="1">
    <location>
        <begin position="37"/>
        <end position="57"/>
    </location>
</feature>
<proteinExistence type="predicted"/>
<reference evidence="2 3" key="1">
    <citation type="submission" date="2019-06" db="EMBL/GenBank/DDBJ databases">
        <title>Lysobacter alkalisoli sp. nov. isolated from saline soil.</title>
        <authorList>
            <person name="Sun J.-Q."/>
            <person name="Xu L."/>
        </authorList>
    </citation>
    <scope>NUCLEOTIDE SEQUENCE [LARGE SCALE GENOMIC DNA]</scope>
    <source>
        <strain evidence="2 3">JCM 31130</strain>
    </source>
</reference>
<name>A0A508AQL7_9GAMM</name>
<dbReference type="Proteomes" id="UP000318212">
    <property type="component" value="Unassembled WGS sequence"/>
</dbReference>
<dbReference type="EMBL" id="VICE01000014">
    <property type="protein sequence ID" value="TQD51233.1"/>
    <property type="molecule type" value="Genomic_DNA"/>
</dbReference>
<evidence type="ECO:0000313" key="3">
    <source>
        <dbReference type="Proteomes" id="UP000318212"/>
    </source>
</evidence>
<feature type="transmembrane region" description="Helical" evidence="1">
    <location>
        <begin position="6"/>
        <end position="25"/>
    </location>
</feature>
<keyword evidence="1" id="KW-0472">Membrane</keyword>